<dbReference type="EMBL" id="AOIK01000043">
    <property type="protein sequence ID" value="ELY83662.1"/>
    <property type="molecule type" value="Genomic_DNA"/>
</dbReference>
<dbReference type="Proteomes" id="UP000011511">
    <property type="component" value="Unassembled WGS sequence"/>
</dbReference>
<comment type="caution">
    <text evidence="1">The sequence shown here is derived from an EMBL/GenBank/DDBJ whole genome shotgun (WGS) entry which is preliminary data.</text>
</comment>
<sequence>MTSCLYITSLEISFDFIKNLLQFFIRESLSLPVLNTVLNDLDQVLDDLLELLLHSFSTGIVKRP</sequence>
<proteinExistence type="predicted"/>
<dbReference type="AlphaFoldDB" id="L9ZDJ3"/>
<accession>L9ZDJ3</accession>
<organism evidence="1 2">
    <name type="scientific">Natrinema altunense (strain JCM 12890 / CGMCC 1.3731 / AJ2)</name>
    <dbReference type="NCBI Taxonomy" id="1227494"/>
    <lineage>
        <taxon>Archaea</taxon>
        <taxon>Methanobacteriati</taxon>
        <taxon>Methanobacteriota</taxon>
        <taxon>Stenosarchaea group</taxon>
        <taxon>Halobacteria</taxon>
        <taxon>Halobacteriales</taxon>
        <taxon>Natrialbaceae</taxon>
        <taxon>Natrinema</taxon>
    </lineage>
</organism>
<evidence type="ECO:0000313" key="2">
    <source>
        <dbReference type="Proteomes" id="UP000011511"/>
    </source>
</evidence>
<dbReference type="PATRIC" id="fig|1227494.3.peg.3580"/>
<reference evidence="1 2" key="1">
    <citation type="journal article" date="2014" name="PLoS Genet.">
        <title>Phylogenetically driven sequencing of extremely halophilic archaea reveals strategies for static and dynamic osmo-response.</title>
        <authorList>
            <person name="Becker E.A."/>
            <person name="Seitzer P.M."/>
            <person name="Tritt A."/>
            <person name="Larsen D."/>
            <person name="Krusor M."/>
            <person name="Yao A.I."/>
            <person name="Wu D."/>
            <person name="Madern D."/>
            <person name="Eisen J.A."/>
            <person name="Darling A.E."/>
            <person name="Facciotti M.T."/>
        </authorList>
    </citation>
    <scope>NUCLEOTIDE SEQUENCE [LARGE SCALE GENOMIC DNA]</scope>
    <source>
        <strain evidence="1 2">JCM 12890</strain>
    </source>
</reference>
<keyword evidence="2" id="KW-1185">Reference proteome</keyword>
<name>L9ZDJ3_NATA2</name>
<evidence type="ECO:0000313" key="1">
    <source>
        <dbReference type="EMBL" id="ELY83662.1"/>
    </source>
</evidence>
<gene>
    <name evidence="1" type="ORF">C485_17957</name>
</gene>
<protein>
    <submittedName>
        <fullName evidence="1">Uncharacterized protein</fullName>
    </submittedName>
</protein>